<evidence type="ECO:0000256" key="2">
    <source>
        <dbReference type="ARBA" id="ARBA00004496"/>
    </source>
</evidence>
<keyword evidence="8" id="KW-0472">Membrane</keyword>
<evidence type="ECO:0000256" key="6">
    <source>
        <dbReference type="ARBA" id="ARBA00022753"/>
    </source>
</evidence>
<feature type="compositionally biased region" description="Acidic residues" evidence="9">
    <location>
        <begin position="170"/>
        <end position="182"/>
    </location>
</feature>
<name>A0A0A1TH99_9HYPO</name>
<keyword evidence="4" id="KW-0813">Transport</keyword>
<organism evidence="12 13">
    <name type="scientific">[Torrubiella] hemipterigena</name>
    <dbReference type="NCBI Taxonomy" id="1531966"/>
    <lineage>
        <taxon>Eukaryota</taxon>
        <taxon>Fungi</taxon>
        <taxon>Dikarya</taxon>
        <taxon>Ascomycota</taxon>
        <taxon>Pezizomycotina</taxon>
        <taxon>Sordariomycetes</taxon>
        <taxon>Hypocreomycetidae</taxon>
        <taxon>Hypocreales</taxon>
        <taxon>Clavicipitaceae</taxon>
        <taxon>Clavicipitaceae incertae sedis</taxon>
        <taxon>'Torrubiella' clade</taxon>
    </lineage>
</organism>
<keyword evidence="5" id="KW-0963">Cytoplasm</keyword>
<feature type="domain" description="Vta1/callose synthase N-terminal" evidence="10">
    <location>
        <begin position="14"/>
        <end position="157"/>
    </location>
</feature>
<evidence type="ECO:0000313" key="13">
    <source>
        <dbReference type="Proteomes" id="UP000039046"/>
    </source>
</evidence>
<evidence type="ECO:0000256" key="1">
    <source>
        <dbReference type="ARBA" id="ARBA00004481"/>
    </source>
</evidence>
<sequence>MAEQLPPELKIPEISRFINRANQVRTYKPAIAYWCDYRALNQIVSKGLHSASPACGEYAAVLIERLENTKTERADDDAIVDNAAGQAYVEQFAQETFDRAERTLRANKVTRQTADTFDAAATFFDLTHEWGTPEPAILQKIKFSKWNAARILKAIREGNDPNDSNPKLENDDDDVVELDPNDPEVQRLTGAPQPVTIQDVPETGDGMTSEPSPIAQADMQAPGEPYAPSPMTMSPAPPQPPHPVPPTQPIDLPPTMSPDVVAPSWNPPPPVPAPIPVSYPPPSAPATVPAPVSNHRDLNQAQKHAKWAISALNFDDVPTAVQELRNALAALGES</sequence>
<dbReference type="GO" id="GO:0010008">
    <property type="term" value="C:endosome membrane"/>
    <property type="evidence" value="ECO:0007669"/>
    <property type="project" value="UniProtKB-SubCell"/>
</dbReference>
<dbReference type="PANTHER" id="PTHR46009:SF1">
    <property type="entry name" value="VACUOLAR PROTEIN SORTING-ASSOCIATED PROTEIN VTA1 HOMOLOG"/>
    <property type="match status" value="1"/>
</dbReference>
<dbReference type="InterPro" id="IPR039431">
    <property type="entry name" value="Vta1/CALS_N"/>
</dbReference>
<dbReference type="Proteomes" id="UP000039046">
    <property type="component" value="Unassembled WGS sequence"/>
</dbReference>
<proteinExistence type="inferred from homology"/>
<comment type="similarity">
    <text evidence="3">Belongs to the VTA1 family.</text>
</comment>
<reference evidence="12 13" key="1">
    <citation type="journal article" date="2015" name="Genome Announc.">
        <title>Draft Genome Sequence and Gene Annotation of the Entomopathogenic Fungus Verticillium hemipterigenum.</title>
        <authorList>
            <person name="Horn F."/>
            <person name="Habel A."/>
            <person name="Scharf D.H."/>
            <person name="Dworschak J."/>
            <person name="Brakhage A.A."/>
            <person name="Guthke R."/>
            <person name="Hertweck C."/>
            <person name="Linde J."/>
        </authorList>
    </citation>
    <scope>NUCLEOTIDE SEQUENCE [LARGE SCALE GENOMIC DNA]</scope>
</reference>
<feature type="compositionally biased region" description="Pro residues" evidence="9">
    <location>
        <begin position="235"/>
        <end position="256"/>
    </location>
</feature>
<evidence type="ECO:0000256" key="4">
    <source>
        <dbReference type="ARBA" id="ARBA00022448"/>
    </source>
</evidence>
<keyword evidence="7" id="KW-0653">Protein transport</keyword>
<dbReference type="EMBL" id="CDHN01000006">
    <property type="protein sequence ID" value="CEJ94289.1"/>
    <property type="molecule type" value="Genomic_DNA"/>
</dbReference>
<evidence type="ECO:0000256" key="7">
    <source>
        <dbReference type="ARBA" id="ARBA00022927"/>
    </source>
</evidence>
<protein>
    <submittedName>
        <fullName evidence="12">Putative DUF605-domain-containing protein</fullName>
    </submittedName>
</protein>
<evidence type="ECO:0000259" key="10">
    <source>
        <dbReference type="Pfam" id="PF04652"/>
    </source>
</evidence>
<dbReference type="GO" id="GO:0032511">
    <property type="term" value="P:late endosome to vacuole transport via multivesicular body sorting pathway"/>
    <property type="evidence" value="ECO:0007669"/>
    <property type="project" value="InterPro"/>
</dbReference>
<dbReference type="InterPro" id="IPR023175">
    <property type="entry name" value="Vta1/CALS_N_sf"/>
</dbReference>
<dbReference type="GO" id="GO:0005771">
    <property type="term" value="C:multivesicular body"/>
    <property type="evidence" value="ECO:0007669"/>
    <property type="project" value="TreeGrafter"/>
</dbReference>
<keyword evidence="6" id="KW-0967">Endosome</keyword>
<dbReference type="STRING" id="1531966.A0A0A1TH99"/>
<dbReference type="AlphaFoldDB" id="A0A0A1TH99"/>
<dbReference type="Pfam" id="PF18097">
    <property type="entry name" value="Vta1_C"/>
    <property type="match status" value="1"/>
</dbReference>
<evidence type="ECO:0000256" key="5">
    <source>
        <dbReference type="ARBA" id="ARBA00022490"/>
    </source>
</evidence>
<keyword evidence="13" id="KW-1185">Reference proteome</keyword>
<evidence type="ECO:0000256" key="3">
    <source>
        <dbReference type="ARBA" id="ARBA00007895"/>
    </source>
</evidence>
<dbReference type="PANTHER" id="PTHR46009">
    <property type="entry name" value="VACUOLAR PROTEIN SORTING-ASSOCIATED PROTEIN VTA1 HOMOLOG"/>
    <property type="match status" value="1"/>
</dbReference>
<dbReference type="Gene3D" id="1.20.5.420">
    <property type="entry name" value="Immunoglobulin FC, subunit C"/>
    <property type="match status" value="1"/>
</dbReference>
<evidence type="ECO:0000256" key="9">
    <source>
        <dbReference type="SAM" id="MobiDB-lite"/>
    </source>
</evidence>
<feature type="domain" description="Vta1 C-terminal" evidence="11">
    <location>
        <begin position="296"/>
        <end position="331"/>
    </location>
</feature>
<dbReference type="HOGENOM" id="CLU_030378_0_0_1"/>
<dbReference type="Gene3D" id="1.25.40.270">
    <property type="entry name" value="Vacuolar protein sorting-associated protein vta1"/>
    <property type="match status" value="1"/>
</dbReference>
<evidence type="ECO:0000259" key="11">
    <source>
        <dbReference type="Pfam" id="PF18097"/>
    </source>
</evidence>
<evidence type="ECO:0000256" key="8">
    <source>
        <dbReference type="ARBA" id="ARBA00023136"/>
    </source>
</evidence>
<dbReference type="GO" id="GO:0015031">
    <property type="term" value="P:protein transport"/>
    <property type="evidence" value="ECO:0007669"/>
    <property type="project" value="UniProtKB-KW"/>
</dbReference>
<accession>A0A0A1TH99</accession>
<feature type="region of interest" description="Disordered" evidence="9">
    <location>
        <begin position="157"/>
        <end position="265"/>
    </location>
</feature>
<dbReference type="InterPro" id="IPR041212">
    <property type="entry name" value="Vta1_C"/>
</dbReference>
<dbReference type="InterPro" id="IPR044538">
    <property type="entry name" value="Vta1-like"/>
</dbReference>
<dbReference type="OrthoDB" id="391137at2759"/>
<comment type="subcellular location">
    <subcellularLocation>
        <location evidence="2">Cytoplasm</location>
    </subcellularLocation>
    <subcellularLocation>
        <location evidence="1">Endosome membrane</location>
        <topology evidence="1">Peripheral membrane protein</topology>
    </subcellularLocation>
</comment>
<evidence type="ECO:0000313" key="12">
    <source>
        <dbReference type="EMBL" id="CEJ94289.1"/>
    </source>
</evidence>
<gene>
    <name evidence="12" type="ORF">VHEMI09830</name>
</gene>
<dbReference type="Pfam" id="PF04652">
    <property type="entry name" value="Vta1"/>
    <property type="match status" value="1"/>
</dbReference>